<dbReference type="Proteomes" id="UP001193920">
    <property type="component" value="Unassembled WGS sequence"/>
</dbReference>
<accession>A0AAW3YT55</accession>
<evidence type="ECO:0000259" key="1">
    <source>
        <dbReference type="PROSITE" id="PS51094"/>
    </source>
</evidence>
<dbReference type="PROSITE" id="PS51094">
    <property type="entry name" value="PTS_EIIA_TYPE_2"/>
    <property type="match status" value="1"/>
</dbReference>
<name>A0AAW3YT55_9GAMM</name>
<feature type="domain" description="PTS EIIA type-2" evidence="1">
    <location>
        <begin position="5"/>
        <end position="59"/>
    </location>
</feature>
<reference evidence="2" key="1">
    <citation type="submission" date="2020-09" db="EMBL/GenBank/DDBJ databases">
        <authorList>
            <person name="Palma L."/>
            <person name="Caballero P."/>
            <person name="Berry C."/>
            <person name="Del Valle E."/>
        </authorList>
    </citation>
    <scope>NUCLEOTIDE SEQUENCE</scope>
    <source>
        <strain evidence="2">M</strain>
    </source>
</reference>
<keyword evidence="2" id="KW-0762">Sugar transport</keyword>
<dbReference type="InterPro" id="IPR002178">
    <property type="entry name" value="PTS_EIIA_type-2_dom"/>
</dbReference>
<dbReference type="Gene3D" id="3.40.930.10">
    <property type="entry name" value="Mannitol-specific EII, Chain A"/>
    <property type="match status" value="1"/>
</dbReference>
<gene>
    <name evidence="2" type="ORF">ID854_06995</name>
</gene>
<dbReference type="AlphaFoldDB" id="A0AAW3YT55"/>
<sequence length="59" mass="6635">MKITELLKRDTVIMNLTASNKEAVIDELVEKLNGANRLNSKTEFKEAILKRESQSTTGI</sequence>
<evidence type="ECO:0000313" key="2">
    <source>
        <dbReference type="EMBL" id="MBD2800211.1"/>
    </source>
</evidence>
<dbReference type="EMBL" id="JACXBF010000147">
    <property type="protein sequence ID" value="MBD2800211.1"/>
    <property type="molecule type" value="Genomic_DNA"/>
</dbReference>
<keyword evidence="2" id="KW-0813">Transport</keyword>
<comment type="caution">
    <text evidence="2">The sequence shown here is derived from an EMBL/GenBank/DDBJ whole genome shotgun (WGS) entry which is preliminary data.</text>
</comment>
<reference evidence="2" key="2">
    <citation type="journal article" date="2024" name="Toxins">
        <title>Genome Sequence Analysis of Native Xenorhabdus Strains Isolated from Entomopathogenic Nematodes in Argentina.</title>
        <authorList>
            <person name="Palma L."/>
            <person name="Frizzo L."/>
            <person name="Kaiser S."/>
            <person name="Berry C."/>
            <person name="Caballero P."/>
            <person name="Bode H.B."/>
            <person name="Del Valle E.E."/>
        </authorList>
    </citation>
    <scope>NUCLEOTIDE SEQUENCE</scope>
    <source>
        <strain evidence="2">M</strain>
    </source>
</reference>
<dbReference type="Pfam" id="PF00359">
    <property type="entry name" value="PTS_EIIA_2"/>
    <property type="match status" value="1"/>
</dbReference>
<feature type="non-terminal residue" evidence="2">
    <location>
        <position position="59"/>
    </location>
</feature>
<proteinExistence type="predicted"/>
<protein>
    <submittedName>
        <fullName evidence="2">PTS sugar transporter subunit IIA</fullName>
    </submittedName>
</protein>
<organism evidence="2">
    <name type="scientific">Xenorhabdus szentirmaii</name>
    <dbReference type="NCBI Taxonomy" id="290112"/>
    <lineage>
        <taxon>Bacteria</taxon>
        <taxon>Pseudomonadati</taxon>
        <taxon>Pseudomonadota</taxon>
        <taxon>Gammaproteobacteria</taxon>
        <taxon>Enterobacterales</taxon>
        <taxon>Morganellaceae</taxon>
        <taxon>Xenorhabdus</taxon>
    </lineage>
</organism>
<dbReference type="SUPFAM" id="SSF55804">
    <property type="entry name" value="Phoshotransferase/anion transport protein"/>
    <property type="match status" value="1"/>
</dbReference>
<dbReference type="InterPro" id="IPR016152">
    <property type="entry name" value="PTrfase/Anion_transptr"/>
</dbReference>